<reference evidence="16" key="1">
    <citation type="journal article" date="2020" name="Nature">
        <title>Giant virus diversity and host interactions through global metagenomics.</title>
        <authorList>
            <person name="Schulz F."/>
            <person name="Roux S."/>
            <person name="Paez-Espino D."/>
            <person name="Jungbluth S."/>
            <person name="Walsh D.A."/>
            <person name="Denef V.J."/>
            <person name="McMahon K.D."/>
            <person name="Konstantinidis K.T."/>
            <person name="Eloe-Fadrosh E.A."/>
            <person name="Kyrpides N.C."/>
            <person name="Woyke T."/>
        </authorList>
    </citation>
    <scope>NUCLEOTIDE SEQUENCE</scope>
    <source>
        <strain evidence="16">GVMAG-M-3300020169-51</strain>
    </source>
</reference>
<feature type="domain" description="RNA polymerase Rpb2" evidence="15">
    <location>
        <begin position="624"/>
        <end position="683"/>
    </location>
</feature>
<keyword evidence="3" id="KW-0240">DNA-directed RNA polymerase</keyword>
<evidence type="ECO:0000256" key="6">
    <source>
        <dbReference type="ARBA" id="ARBA00022723"/>
    </source>
</evidence>
<proteinExistence type="inferred from homology"/>
<dbReference type="InterPro" id="IPR015712">
    <property type="entry name" value="DNA-dir_RNA_pol_su2"/>
</dbReference>
<keyword evidence="5" id="KW-0548">Nucleotidyltransferase</keyword>
<evidence type="ECO:0000256" key="8">
    <source>
        <dbReference type="ARBA" id="ARBA00023163"/>
    </source>
</evidence>
<dbReference type="Pfam" id="PF04560">
    <property type="entry name" value="RNA_pol_Rpb2_7"/>
    <property type="match status" value="1"/>
</dbReference>
<dbReference type="EMBL" id="MN739294">
    <property type="protein sequence ID" value="QHS97390.1"/>
    <property type="molecule type" value="Genomic_DNA"/>
</dbReference>
<dbReference type="Gene3D" id="3.90.1100.10">
    <property type="match status" value="1"/>
</dbReference>
<keyword evidence="7" id="KW-0862">Zinc</keyword>
<feature type="region of interest" description="Disordered" evidence="9">
    <location>
        <begin position="1573"/>
        <end position="1597"/>
    </location>
</feature>
<sequence length="1597" mass="182615">MDENISWILIDSFFKSDPNVLVNHQLKSYNDFFNNKLQQLLNEKNPIVLIKEQDEITTFDKMKYFEEIKNEDGLKIPVTLEELKNKLSNRSNEVIEKLWDSAGSKDGDDMIKKNSRIDYKYRAELFMGGFNGNKIYFGKPIISDDNRGDHVMYPNEARLRNMTYAFTLHMDVDVKFKIFLPDEKIVGTHKVYEEVITLPKIYFGRFPIMLQSDLCVLNNLSNEVRYNMGECRNDYGGYFIIDGKEKVIHAQEKFADNVLYIQENENEKYSYSAKIRSASEDASKPIRTFALRMVAEQPSKYNGNIVVAIPNVRAPIPLFILMRALGVVSDKEIISYCLLDLKKNKHLLEYFRPSVHDAGLIFTQNAALKYIATFVKGKSISHVMQILMVYLLPHIGELNFKQKALYIGYVVKRLLLVANGNEKPTNRDSYKYKRLEVSGILLYQLFREYYELQQRNIHLMMDKEYFYQTKKNPDTYKFLKFTTLISDNVADIFKNRIVEEGFKKAFKGNWGSQSHTKRVGVVQDLSRLSYWSFLAQLRKSNVPLGDAGAKLVGPRLLNSTQWGNFCPIHTPDGGNIGMHKHMALMASVTSGTSGYPFIKYLRRAIGIKLLEECTLDYLSNTTKIFVNGSWIGCTDNTDRCVEYLKLSRRNGLINIFTSIAWDIYRNEVQIFTDSGRICHPLLYLNGNNISYERKDIMQKIQKKELKWKDCIYGFADKKINIFDSNESVFEFKELYPNDINNPDDIETFLNNNASIIDYIDTNEMDGLMLPKSNEMKENYAKNRITHTEIHPSVILSIMANQVIFTENNQYPRGLFSCGQSKQAVSLYSTNFQNRMDKTALVLNYGQTPLIKSRYLDYITHEEHPYGVNAIVAIACYSGYNVEDAVIFNRASLDRGIFRTTYLTVYESEEDVKTNGNKEVRSQFMDVNSSDVVGLKEGYDYSNLDPNSGLIRENVPVTEKTIIIGKASNSLTEPGKYIDESTNPKKGQLGFVDKSFMVENENGKRICKVRIRHDRIPMIGDKFCSRAGQKGTIGIVLPEIDMPFNAEGVRPDIIVNPHAFPSRMTIGHLVEALFGKVCCLYGSYGDCTPFTNKGTKDKIFGEMLTKAGYSSTGNEILYNGMTGEQLETEIYFGPTYYLRLKHMVKDKVNARARGPRTALTRQTVGGRANGGGLRIGEMDRDAVIAHGITNFIKDSMMERGDKFKVAICNKTGTIAVCNESQNLFVSLFADGPVKFSRNMDNEMNIVPITKFGRDFSIIEVPYSFKLLYHELQAMNIQMRIITEDNIDQMASLKSSNNIELLTGLKNFKEVIGATMDKLRNQNKNEELPNANIITPTQQEREDDIFPEMAPSAFTQTEGIDTYIPKQTYAPMIFASELPDIILQNGKEVYINRQDTFPTSNPEQAKIIDIEKNGEVKDWEITVTINLTGELVIIKAEKIFLYVYEENTDPPTFNEETKQPDLLLIKQFLENKPPSPNYSLNTPTETEKSINLEVQELPENPQGFRSYNVEQKTTKEPEISAESFDKDMTYKPVSFKKNIEDDDEDIDYERGGRGKVERKIIDNEITSGLDALLVKDDKKNNENNNENDGIKKKISVKTD</sequence>
<dbReference type="InterPro" id="IPR007644">
    <property type="entry name" value="RNA_pol_bsu_protrusion"/>
</dbReference>
<keyword evidence="8" id="KW-0804">Transcription</keyword>
<dbReference type="Gene3D" id="2.40.50.150">
    <property type="match status" value="1"/>
</dbReference>
<dbReference type="Pfam" id="PF04565">
    <property type="entry name" value="RNA_pol_Rpb2_3"/>
    <property type="match status" value="1"/>
</dbReference>
<dbReference type="InterPro" id="IPR007641">
    <property type="entry name" value="RNA_pol_Rpb2_7"/>
</dbReference>
<dbReference type="EC" id="2.7.7.6" evidence="2"/>
<evidence type="ECO:0000259" key="14">
    <source>
        <dbReference type="Pfam" id="PF04565"/>
    </source>
</evidence>
<evidence type="ECO:0000313" key="16">
    <source>
        <dbReference type="EMBL" id="QHS97390.1"/>
    </source>
</evidence>
<dbReference type="GO" id="GO:0003677">
    <property type="term" value="F:DNA binding"/>
    <property type="evidence" value="ECO:0007669"/>
    <property type="project" value="InterPro"/>
</dbReference>
<feature type="domain" description="RNA polymerase Rpb2" evidence="11">
    <location>
        <begin position="1170"/>
        <end position="1281"/>
    </location>
</feature>
<dbReference type="InterPro" id="IPR007645">
    <property type="entry name" value="RNA_pol_Rpb2_3"/>
</dbReference>
<evidence type="ECO:0000259" key="12">
    <source>
        <dbReference type="Pfam" id="PF04561"/>
    </source>
</evidence>
<dbReference type="Pfam" id="PF04563">
    <property type="entry name" value="RNA_pol_Rpb2_1"/>
    <property type="match status" value="1"/>
</dbReference>
<dbReference type="InterPro" id="IPR007642">
    <property type="entry name" value="RNA_pol_Rpb2_2"/>
</dbReference>
<accession>A0A6C0BZ47</accession>
<comment type="similarity">
    <text evidence="1">Belongs to the RNA polymerase beta chain family.</text>
</comment>
<dbReference type="GO" id="GO:0006351">
    <property type="term" value="P:DNA-templated transcription"/>
    <property type="evidence" value="ECO:0007669"/>
    <property type="project" value="InterPro"/>
</dbReference>
<evidence type="ECO:0000259" key="13">
    <source>
        <dbReference type="Pfam" id="PF04563"/>
    </source>
</evidence>
<evidence type="ECO:0000256" key="5">
    <source>
        <dbReference type="ARBA" id="ARBA00022695"/>
    </source>
</evidence>
<evidence type="ECO:0000256" key="2">
    <source>
        <dbReference type="ARBA" id="ARBA00012418"/>
    </source>
</evidence>
<dbReference type="GO" id="GO:0000428">
    <property type="term" value="C:DNA-directed RNA polymerase complex"/>
    <property type="evidence" value="ECO:0007669"/>
    <property type="project" value="UniProtKB-KW"/>
</dbReference>
<dbReference type="InterPro" id="IPR037034">
    <property type="entry name" value="RNA_pol_Rpb2_2_sf"/>
</dbReference>
<dbReference type="Gene3D" id="3.90.1110.10">
    <property type="entry name" value="RNA polymerase Rpb2, domain 2"/>
    <property type="match status" value="1"/>
</dbReference>
<evidence type="ECO:0000259" key="15">
    <source>
        <dbReference type="Pfam" id="PF04566"/>
    </source>
</evidence>
<keyword evidence="6" id="KW-0479">Metal-binding</keyword>
<dbReference type="SUPFAM" id="SSF64484">
    <property type="entry name" value="beta and beta-prime subunits of DNA dependent RNA-polymerase"/>
    <property type="match status" value="1"/>
</dbReference>
<name>A0A6C0BZ47_9ZZZZ</name>
<dbReference type="PANTHER" id="PTHR20856">
    <property type="entry name" value="DNA-DIRECTED RNA POLYMERASE I SUBUNIT 2"/>
    <property type="match status" value="1"/>
</dbReference>
<feature type="domain" description="DNA-directed RNA polymerase subunit 2 hybrid-binding" evidence="10">
    <location>
        <begin position="799"/>
        <end position="1167"/>
    </location>
</feature>
<keyword evidence="4" id="KW-0808">Transferase</keyword>
<feature type="domain" description="RNA polymerase beta subunit protrusion" evidence="13">
    <location>
        <begin position="131"/>
        <end position="464"/>
    </location>
</feature>
<dbReference type="GO" id="GO:0046872">
    <property type="term" value="F:metal ion binding"/>
    <property type="evidence" value="ECO:0007669"/>
    <property type="project" value="UniProtKB-KW"/>
</dbReference>
<dbReference type="PROSITE" id="PS01166">
    <property type="entry name" value="RNA_POL_BETA"/>
    <property type="match status" value="1"/>
</dbReference>
<dbReference type="CDD" id="cd00653">
    <property type="entry name" value="RNA_pol_B_RPB2"/>
    <property type="match status" value="1"/>
</dbReference>
<evidence type="ECO:0000256" key="1">
    <source>
        <dbReference type="ARBA" id="ARBA00006835"/>
    </source>
</evidence>
<feature type="compositionally biased region" description="Basic and acidic residues" evidence="9">
    <location>
        <begin position="1586"/>
        <end position="1597"/>
    </location>
</feature>
<dbReference type="GO" id="GO:0003899">
    <property type="term" value="F:DNA-directed RNA polymerase activity"/>
    <property type="evidence" value="ECO:0007669"/>
    <property type="project" value="UniProtKB-EC"/>
</dbReference>
<evidence type="ECO:0000256" key="9">
    <source>
        <dbReference type="SAM" id="MobiDB-lite"/>
    </source>
</evidence>
<organism evidence="16">
    <name type="scientific">viral metagenome</name>
    <dbReference type="NCBI Taxonomy" id="1070528"/>
    <lineage>
        <taxon>unclassified sequences</taxon>
        <taxon>metagenomes</taxon>
        <taxon>organismal metagenomes</taxon>
    </lineage>
</organism>
<feature type="domain" description="RNA polymerase Rpb2" evidence="12">
    <location>
        <begin position="302"/>
        <end position="436"/>
    </location>
</feature>
<evidence type="ECO:0000259" key="10">
    <source>
        <dbReference type="Pfam" id="PF00562"/>
    </source>
</evidence>
<evidence type="ECO:0000256" key="3">
    <source>
        <dbReference type="ARBA" id="ARBA00022478"/>
    </source>
</evidence>
<dbReference type="InterPro" id="IPR037033">
    <property type="entry name" value="DNA-dir_RNAP_su2_hyb_sf"/>
</dbReference>
<dbReference type="Pfam" id="PF04566">
    <property type="entry name" value="RNA_pol_Rpb2_4"/>
    <property type="match status" value="1"/>
</dbReference>
<dbReference type="Pfam" id="PF04561">
    <property type="entry name" value="RNA_pol_Rpb2_2"/>
    <property type="match status" value="1"/>
</dbReference>
<dbReference type="InterPro" id="IPR007120">
    <property type="entry name" value="DNA-dir_RNAP_su2_dom"/>
</dbReference>
<dbReference type="InterPro" id="IPR007121">
    <property type="entry name" value="RNA_pol_bsu_CS"/>
</dbReference>
<dbReference type="InterPro" id="IPR014724">
    <property type="entry name" value="RNA_pol_RPB2_OB-fold"/>
</dbReference>
<dbReference type="GO" id="GO:0032549">
    <property type="term" value="F:ribonucleoside binding"/>
    <property type="evidence" value="ECO:0007669"/>
    <property type="project" value="InterPro"/>
</dbReference>
<dbReference type="Gene3D" id="2.40.270.10">
    <property type="entry name" value="DNA-directed RNA polymerase, subunit 2, domain 6"/>
    <property type="match status" value="1"/>
</dbReference>
<protein>
    <recommendedName>
        <fullName evidence="2">DNA-directed RNA polymerase</fullName>
        <ecNumber evidence="2">2.7.7.6</ecNumber>
    </recommendedName>
</protein>
<dbReference type="Gene3D" id="3.90.1800.10">
    <property type="entry name" value="RNA polymerase alpha subunit dimerisation domain"/>
    <property type="match status" value="1"/>
</dbReference>
<dbReference type="Pfam" id="PF00562">
    <property type="entry name" value="RNA_pol_Rpb2_6"/>
    <property type="match status" value="1"/>
</dbReference>
<feature type="domain" description="RNA polymerase Rpb2" evidence="14">
    <location>
        <begin position="525"/>
        <end position="588"/>
    </location>
</feature>
<evidence type="ECO:0000256" key="7">
    <source>
        <dbReference type="ARBA" id="ARBA00022833"/>
    </source>
</evidence>
<dbReference type="InterPro" id="IPR007646">
    <property type="entry name" value="RNA_pol_Rpb2_4"/>
</dbReference>
<evidence type="ECO:0000259" key="11">
    <source>
        <dbReference type="Pfam" id="PF04560"/>
    </source>
</evidence>
<evidence type="ECO:0000256" key="4">
    <source>
        <dbReference type="ARBA" id="ARBA00022679"/>
    </source>
</evidence>